<organism evidence="1 2">
    <name type="scientific">Segatella bryantii</name>
    <name type="common">Prevotella bryantii</name>
    <dbReference type="NCBI Taxonomy" id="77095"/>
    <lineage>
        <taxon>Bacteria</taxon>
        <taxon>Pseudomonadati</taxon>
        <taxon>Bacteroidota</taxon>
        <taxon>Bacteroidia</taxon>
        <taxon>Bacteroidales</taxon>
        <taxon>Prevotellaceae</taxon>
        <taxon>Segatella</taxon>
    </lineage>
</organism>
<proteinExistence type="predicted"/>
<dbReference type="AlphaFoldDB" id="A0AA37HZH6"/>
<protein>
    <submittedName>
        <fullName evidence="1">Uncharacterized protein</fullName>
    </submittedName>
</protein>
<reference evidence="1" key="1">
    <citation type="submission" date="2021-08" db="EMBL/GenBank/DDBJ databases">
        <title>Prevotella lacticifex sp. nov., isolated from rumen of cow.</title>
        <authorList>
            <person name="Shinkai T."/>
            <person name="Ikeyama N."/>
            <person name="Kumagai M."/>
            <person name="Ohmori H."/>
            <person name="Sakamoto M."/>
            <person name="Ohkuma M."/>
            <person name="Mitsumori M."/>
        </authorList>
    </citation>
    <scope>NUCLEOTIDE SEQUENCE</scope>
    <source>
        <strain evidence="1">DSM 11371</strain>
    </source>
</reference>
<comment type="caution">
    <text evidence="1">The sequence shown here is derived from an EMBL/GenBank/DDBJ whole genome shotgun (WGS) entry which is preliminary data.</text>
</comment>
<evidence type="ECO:0000313" key="2">
    <source>
        <dbReference type="Proteomes" id="UP000887043"/>
    </source>
</evidence>
<dbReference type="Proteomes" id="UP000887043">
    <property type="component" value="Unassembled WGS sequence"/>
</dbReference>
<gene>
    <name evidence="1" type="ORF">PRRU23_23630</name>
</gene>
<name>A0AA37HZH6_SEGBR</name>
<accession>A0AA37HZH6</accession>
<dbReference type="EMBL" id="BPTR01000001">
    <property type="protein sequence ID" value="GJG28663.1"/>
    <property type="molecule type" value="Genomic_DNA"/>
</dbReference>
<evidence type="ECO:0000313" key="1">
    <source>
        <dbReference type="EMBL" id="GJG28663.1"/>
    </source>
</evidence>
<sequence length="163" mass="18558">MEYMISIIQYVLSAYKISGKRNDIYKILFSGPTFHRLESDLTGLPDTIGQLADNSRFSFARIYMQPNITYKTRDINVELGPTTEYLYEKYSHDNGHHQMLFMPDLSIRWYVTPRLRFSLGGSASVEPLDASRFYRTVTPIHTSSPATSPAAPPLTAFVDGNCY</sequence>